<dbReference type="PANTHER" id="PTHR12620">
    <property type="entry name" value="U2 SNRNP AUXILIARY FACTOR, SMALL SUBUNIT"/>
    <property type="match status" value="1"/>
</dbReference>
<evidence type="ECO:0000256" key="2">
    <source>
        <dbReference type="ARBA" id="ARBA00022664"/>
    </source>
</evidence>
<dbReference type="InParanoid" id="I7M685"/>
<dbReference type="SMART" id="SM00356">
    <property type="entry name" value="ZnF_C3H1"/>
    <property type="match status" value="2"/>
</dbReference>
<keyword evidence="8" id="KW-0238">DNA-binding</keyword>
<keyword evidence="5 11" id="KW-0863">Zinc-finger</keyword>
<dbReference type="GO" id="GO:0000398">
    <property type="term" value="P:mRNA splicing, via spliceosome"/>
    <property type="evidence" value="ECO:0007669"/>
    <property type="project" value="InterPro"/>
</dbReference>
<feature type="compositionally biased region" description="Basic and acidic residues" evidence="12">
    <location>
        <begin position="322"/>
        <end position="332"/>
    </location>
</feature>
<dbReference type="SMART" id="SM00361">
    <property type="entry name" value="RRM_1"/>
    <property type="match status" value="1"/>
</dbReference>
<evidence type="ECO:0000256" key="1">
    <source>
        <dbReference type="ARBA" id="ARBA00004123"/>
    </source>
</evidence>
<dbReference type="InterPro" id="IPR003954">
    <property type="entry name" value="RRM_euk-type"/>
</dbReference>
<keyword evidence="10" id="KW-0539">Nucleus</keyword>
<dbReference type="FunFam" id="3.30.70.330:FF:000122">
    <property type="entry name" value="Splicing factor U2AF small subunit"/>
    <property type="match status" value="1"/>
</dbReference>
<dbReference type="Gene3D" id="3.30.70.330">
    <property type="match status" value="1"/>
</dbReference>
<comment type="subcellular location">
    <subcellularLocation>
        <location evidence="1">Nucleus</location>
    </subcellularLocation>
</comment>
<evidence type="ECO:0000256" key="9">
    <source>
        <dbReference type="ARBA" id="ARBA00023187"/>
    </source>
</evidence>
<dbReference type="EMBL" id="GG662698">
    <property type="protein sequence ID" value="EAR84641.2"/>
    <property type="molecule type" value="Genomic_DNA"/>
</dbReference>
<feature type="domain" description="C3H1-type" evidence="13">
    <location>
        <begin position="115"/>
        <end position="143"/>
    </location>
</feature>
<dbReference type="AlphaFoldDB" id="I7M685"/>
<evidence type="ECO:0000313" key="15">
    <source>
        <dbReference type="Proteomes" id="UP000009168"/>
    </source>
</evidence>
<feature type="compositionally biased region" description="Basic and acidic residues" evidence="12">
    <location>
        <begin position="373"/>
        <end position="385"/>
    </location>
</feature>
<keyword evidence="9" id="KW-0508">mRNA splicing</keyword>
<proteinExistence type="predicted"/>
<dbReference type="RefSeq" id="XP_001032304.2">
    <property type="nucleotide sequence ID" value="XM_001032304.2"/>
</dbReference>
<keyword evidence="2" id="KW-0507">mRNA processing</keyword>
<feature type="region of interest" description="Disordered" evidence="12">
    <location>
        <begin position="295"/>
        <end position="433"/>
    </location>
</feature>
<feature type="domain" description="C3H1-type" evidence="13">
    <location>
        <begin position="252"/>
        <end position="279"/>
    </location>
</feature>
<feature type="compositionally biased region" description="Low complexity" evidence="12">
    <location>
        <begin position="395"/>
        <end position="410"/>
    </location>
</feature>
<organism evidence="14 15">
    <name type="scientific">Tetrahymena thermophila (strain SB210)</name>
    <dbReference type="NCBI Taxonomy" id="312017"/>
    <lineage>
        <taxon>Eukaryota</taxon>
        <taxon>Sar</taxon>
        <taxon>Alveolata</taxon>
        <taxon>Ciliophora</taxon>
        <taxon>Intramacronucleata</taxon>
        <taxon>Oligohymenophorea</taxon>
        <taxon>Hymenostomatida</taxon>
        <taxon>Tetrahymenina</taxon>
        <taxon>Tetrahymenidae</taxon>
        <taxon>Tetrahymena</taxon>
    </lineage>
</organism>
<evidence type="ECO:0000256" key="8">
    <source>
        <dbReference type="ARBA" id="ARBA00023125"/>
    </source>
</evidence>
<protein>
    <submittedName>
        <fullName evidence="14">U2 snRNP auxiliary factor, small subunit</fullName>
    </submittedName>
</protein>
<evidence type="ECO:0000256" key="7">
    <source>
        <dbReference type="ARBA" id="ARBA00022884"/>
    </source>
</evidence>
<reference evidence="15" key="1">
    <citation type="journal article" date="2006" name="PLoS Biol.">
        <title>Macronuclear genome sequence of the ciliate Tetrahymena thermophila, a model eukaryote.</title>
        <authorList>
            <person name="Eisen J.A."/>
            <person name="Coyne R.S."/>
            <person name="Wu M."/>
            <person name="Wu D."/>
            <person name="Thiagarajan M."/>
            <person name="Wortman J.R."/>
            <person name="Badger J.H."/>
            <person name="Ren Q."/>
            <person name="Amedeo P."/>
            <person name="Jones K.M."/>
            <person name="Tallon L.J."/>
            <person name="Delcher A.L."/>
            <person name="Salzberg S.L."/>
            <person name="Silva J.C."/>
            <person name="Haas B.J."/>
            <person name="Majoros W.H."/>
            <person name="Farzad M."/>
            <person name="Carlton J.M."/>
            <person name="Smith R.K. Jr."/>
            <person name="Garg J."/>
            <person name="Pearlman R.E."/>
            <person name="Karrer K.M."/>
            <person name="Sun L."/>
            <person name="Manning G."/>
            <person name="Elde N.C."/>
            <person name="Turkewitz A.P."/>
            <person name="Asai D.J."/>
            <person name="Wilkes D.E."/>
            <person name="Wang Y."/>
            <person name="Cai H."/>
            <person name="Collins K."/>
            <person name="Stewart B.A."/>
            <person name="Lee S.R."/>
            <person name="Wilamowska K."/>
            <person name="Weinberg Z."/>
            <person name="Ruzzo W.L."/>
            <person name="Wloga D."/>
            <person name="Gaertig J."/>
            <person name="Frankel J."/>
            <person name="Tsao C.-C."/>
            <person name="Gorovsky M.A."/>
            <person name="Keeling P.J."/>
            <person name="Waller R.F."/>
            <person name="Patron N.J."/>
            <person name="Cherry J.M."/>
            <person name="Stover N.A."/>
            <person name="Krieger C.J."/>
            <person name="del Toro C."/>
            <person name="Ryder H.F."/>
            <person name="Williamson S.C."/>
            <person name="Barbeau R.A."/>
            <person name="Hamilton E.P."/>
            <person name="Orias E."/>
        </authorList>
    </citation>
    <scope>NUCLEOTIDE SEQUENCE [LARGE SCALE GENOMIC DNA]</scope>
    <source>
        <strain evidence="15">SB210</strain>
    </source>
</reference>
<dbReference type="Pfam" id="PF00642">
    <property type="entry name" value="zf-CCCH"/>
    <property type="match status" value="1"/>
</dbReference>
<evidence type="ECO:0000256" key="3">
    <source>
        <dbReference type="ARBA" id="ARBA00022723"/>
    </source>
</evidence>
<evidence type="ECO:0000256" key="12">
    <source>
        <dbReference type="SAM" id="MobiDB-lite"/>
    </source>
</evidence>
<dbReference type="SUPFAM" id="SSF54928">
    <property type="entry name" value="RNA-binding domain, RBD"/>
    <property type="match status" value="1"/>
</dbReference>
<dbReference type="InterPro" id="IPR009145">
    <property type="entry name" value="U2AF_small"/>
</dbReference>
<dbReference type="GO" id="GO:0089701">
    <property type="term" value="C:U2AF complex"/>
    <property type="evidence" value="ECO:0007669"/>
    <property type="project" value="InterPro"/>
</dbReference>
<keyword evidence="3 11" id="KW-0479">Metal-binding</keyword>
<keyword evidence="15" id="KW-1185">Reference proteome</keyword>
<dbReference type="InterPro" id="IPR035979">
    <property type="entry name" value="RBD_domain_sf"/>
</dbReference>
<dbReference type="GO" id="GO:0008270">
    <property type="term" value="F:zinc ion binding"/>
    <property type="evidence" value="ECO:0007669"/>
    <property type="project" value="UniProtKB-KW"/>
</dbReference>
<evidence type="ECO:0000259" key="13">
    <source>
        <dbReference type="PROSITE" id="PS50103"/>
    </source>
</evidence>
<evidence type="ECO:0000256" key="4">
    <source>
        <dbReference type="ARBA" id="ARBA00022737"/>
    </source>
</evidence>
<evidence type="ECO:0000256" key="11">
    <source>
        <dbReference type="PROSITE-ProRule" id="PRU00723"/>
    </source>
</evidence>
<evidence type="ECO:0000256" key="10">
    <source>
        <dbReference type="ARBA" id="ARBA00023242"/>
    </source>
</evidence>
<feature type="compositionally biased region" description="Basic residues" evidence="12">
    <location>
        <begin position="333"/>
        <end position="365"/>
    </location>
</feature>
<evidence type="ECO:0000313" key="14">
    <source>
        <dbReference type="EMBL" id="EAR84641.2"/>
    </source>
</evidence>
<dbReference type="PROSITE" id="PS50103">
    <property type="entry name" value="ZF_C3H1"/>
    <property type="match status" value="2"/>
</dbReference>
<name>I7M685_TETTS</name>
<dbReference type="STRING" id="312017.I7M685"/>
<accession>I7M685</accession>
<dbReference type="KEGG" id="tet:TTHERM_00649100"/>
<gene>
    <name evidence="14" type="ORF">TTHERM_00649100</name>
</gene>
<dbReference type="GO" id="GO:0003677">
    <property type="term" value="F:DNA binding"/>
    <property type="evidence" value="ECO:0007669"/>
    <property type="project" value="UniProtKB-KW"/>
</dbReference>
<sequence>MFDFLFVCFFERGKKKEKREKYQYNYLIIKEKQREKTQILEKRQKKEVYRQYLNKLSQGINFSQLAYQQRKAKKASKVVKVSQQQKQQGQQQKQVNKQVQVLEMAEKLSRMYGTEEDKVNCPFYFKIGACRYENKCLRIHNRPSESQTILIKHMYQNSPTELALAQGNRVSEEEAQKALNHYEEFYEEVFLELASYGEIDDLIICDNIGDHMKGNVYVKYVRESEALKCLMSLKTRYYDKQQLQPEFSPVTDFSNAKCKQYIEGQCKRSGYCNYIHSKPIGRPFRRSLFRQMYEEHPEYKNRSRSRSRSDDDERSKKKRKDKERSEKHEKDSKKKHSRSRSSHKKHKKDKDKKKKKSRSHSKHSKSASPGYKNSEERRADIAKWGEEDDEEDMKVNASGSVNNNGTTSNNEQSDSNNKQGTHDYLAQLVKPQN</sequence>
<keyword evidence="4" id="KW-0677">Repeat</keyword>
<dbReference type="Proteomes" id="UP000009168">
    <property type="component" value="Unassembled WGS sequence"/>
</dbReference>
<dbReference type="GO" id="GO:0003723">
    <property type="term" value="F:RNA binding"/>
    <property type="evidence" value="ECO:0007669"/>
    <property type="project" value="UniProtKB-KW"/>
</dbReference>
<dbReference type="GeneID" id="7841647"/>
<dbReference type="OrthoDB" id="302094at2759"/>
<evidence type="ECO:0000256" key="5">
    <source>
        <dbReference type="ARBA" id="ARBA00022771"/>
    </source>
</evidence>
<dbReference type="InterPro" id="IPR012677">
    <property type="entry name" value="Nucleotide-bd_a/b_plait_sf"/>
</dbReference>
<feature type="compositionally biased region" description="Basic and acidic residues" evidence="12">
    <location>
        <begin position="295"/>
        <end position="315"/>
    </location>
</feature>
<feature type="zinc finger region" description="C3H1-type" evidence="11">
    <location>
        <begin position="252"/>
        <end position="279"/>
    </location>
</feature>
<dbReference type="PRINTS" id="PR01848">
    <property type="entry name" value="U2AUXFACTOR"/>
</dbReference>
<keyword evidence="6 11" id="KW-0862">Zinc</keyword>
<evidence type="ECO:0000256" key="6">
    <source>
        <dbReference type="ARBA" id="ARBA00022833"/>
    </source>
</evidence>
<dbReference type="InterPro" id="IPR000571">
    <property type="entry name" value="Znf_CCCH"/>
</dbReference>
<keyword evidence="7" id="KW-0694">RNA-binding</keyword>
<feature type="zinc finger region" description="C3H1-type" evidence="11">
    <location>
        <begin position="115"/>
        <end position="143"/>
    </location>
</feature>